<dbReference type="Proteomes" id="UP001500618">
    <property type="component" value="Unassembled WGS sequence"/>
</dbReference>
<dbReference type="SUPFAM" id="SSF51695">
    <property type="entry name" value="PLC-like phosphodiesterases"/>
    <property type="match status" value="1"/>
</dbReference>
<feature type="signal peptide" evidence="1">
    <location>
        <begin position="1"/>
        <end position="23"/>
    </location>
</feature>
<name>A0ABN2HJ58_9ACTN</name>
<organism evidence="2 3">
    <name type="scientific">Fodinicola feengrottensis</name>
    <dbReference type="NCBI Taxonomy" id="435914"/>
    <lineage>
        <taxon>Bacteria</taxon>
        <taxon>Bacillati</taxon>
        <taxon>Actinomycetota</taxon>
        <taxon>Actinomycetes</taxon>
        <taxon>Mycobacteriales</taxon>
        <taxon>Fodinicola</taxon>
    </lineage>
</organism>
<dbReference type="Pfam" id="PF16670">
    <property type="entry name" value="PI-PLC-C1"/>
    <property type="match status" value="1"/>
</dbReference>
<dbReference type="PROSITE" id="PS51257">
    <property type="entry name" value="PROKAR_LIPOPROTEIN"/>
    <property type="match status" value="1"/>
</dbReference>
<dbReference type="EMBL" id="BAAANY010000015">
    <property type="protein sequence ID" value="GAA1688831.1"/>
    <property type="molecule type" value="Genomic_DNA"/>
</dbReference>
<dbReference type="InterPro" id="IPR017946">
    <property type="entry name" value="PLC-like_Pdiesterase_TIM-brl"/>
</dbReference>
<dbReference type="CDD" id="cd08589">
    <property type="entry name" value="PI-PLCc_SaPLC1_like"/>
    <property type="match status" value="1"/>
</dbReference>
<dbReference type="InterPro" id="IPR032075">
    <property type="entry name" value="PI-PLC-C1"/>
</dbReference>
<reference evidence="2 3" key="1">
    <citation type="journal article" date="2019" name="Int. J. Syst. Evol. Microbiol.">
        <title>The Global Catalogue of Microorganisms (GCM) 10K type strain sequencing project: providing services to taxonomists for standard genome sequencing and annotation.</title>
        <authorList>
            <consortium name="The Broad Institute Genomics Platform"/>
            <consortium name="The Broad Institute Genome Sequencing Center for Infectious Disease"/>
            <person name="Wu L."/>
            <person name="Ma J."/>
        </authorList>
    </citation>
    <scope>NUCLEOTIDE SEQUENCE [LARGE SCALE GENOMIC DNA]</scope>
    <source>
        <strain evidence="2 3">JCM 14718</strain>
    </source>
</reference>
<feature type="chain" id="PRO_5047238613" evidence="1">
    <location>
        <begin position="24"/>
        <end position="386"/>
    </location>
</feature>
<keyword evidence="3" id="KW-1185">Reference proteome</keyword>
<gene>
    <name evidence="2" type="ORF">GCM10009765_42860</name>
</gene>
<proteinExistence type="predicted"/>
<protein>
    <submittedName>
        <fullName evidence="2">Phosphatidylinositol-specific phospholipase C1-like protein</fullName>
    </submittedName>
</protein>
<accession>A0ABN2HJ58</accession>
<comment type="caution">
    <text evidence="2">The sequence shown here is derived from an EMBL/GenBank/DDBJ whole genome shotgun (WGS) entry which is preliminary data.</text>
</comment>
<dbReference type="Gene3D" id="3.20.20.190">
    <property type="entry name" value="Phosphatidylinositol (PI) phosphodiesterase"/>
    <property type="match status" value="1"/>
</dbReference>
<evidence type="ECO:0000256" key="1">
    <source>
        <dbReference type="SAM" id="SignalP"/>
    </source>
</evidence>
<evidence type="ECO:0000313" key="3">
    <source>
        <dbReference type="Proteomes" id="UP001500618"/>
    </source>
</evidence>
<sequence length="386" mass="41830">MRFTGLRLIAVAGALAACAGSLAAAAPAAGQPSVDLGVRLNQVQVIGTHNSYHRELTWAEKVEQTKTDQNAWNLWYSHASLPVQFASESVRQIELDVMPDSDAGGLYTHPLVRTDAGLGPLTDPDMAKPGIKIMHWADHDYNNSCATLVKCLSQTKGWSDAHPGHVPIVVLIELKQTDPAMEARGGPKSPPWDTKRFADLDSEIRSVIPTNQLITPDTIRRPGLTLEQSVLRYGWPTLAQSRGKFLFLMDNKDPQQQAPYLDGRPSLQGRVLFTDSAPGRADAAFLEQNDPTGPNTAHIQDWVRRGYFVRTRADEPFDAASTGSTARLQAALASGAQVVSTDFPIAGLSARYGSDYVAPLPGRVPARCDPVSAPRFCAYQPLDLAG</sequence>
<evidence type="ECO:0000313" key="2">
    <source>
        <dbReference type="EMBL" id="GAA1688831.1"/>
    </source>
</evidence>
<keyword evidence="1" id="KW-0732">Signal</keyword>
<dbReference type="RefSeq" id="WP_344312071.1">
    <property type="nucleotide sequence ID" value="NZ_BAAANY010000015.1"/>
</dbReference>